<protein>
    <recommendedName>
        <fullName evidence="4">Cell wall protein</fullName>
    </recommendedName>
</protein>
<keyword evidence="1" id="KW-0732">Signal</keyword>
<name>A0A8H6XEK6_9AGAR</name>
<evidence type="ECO:0000256" key="1">
    <source>
        <dbReference type="SAM" id="SignalP"/>
    </source>
</evidence>
<dbReference type="OrthoDB" id="3053260at2759"/>
<organism evidence="2 3">
    <name type="scientific">Mycena venus</name>
    <dbReference type="NCBI Taxonomy" id="2733690"/>
    <lineage>
        <taxon>Eukaryota</taxon>
        <taxon>Fungi</taxon>
        <taxon>Dikarya</taxon>
        <taxon>Basidiomycota</taxon>
        <taxon>Agaricomycotina</taxon>
        <taxon>Agaricomycetes</taxon>
        <taxon>Agaricomycetidae</taxon>
        <taxon>Agaricales</taxon>
        <taxon>Marasmiineae</taxon>
        <taxon>Mycenaceae</taxon>
        <taxon>Mycena</taxon>
    </lineage>
</organism>
<comment type="caution">
    <text evidence="2">The sequence shown here is derived from an EMBL/GenBank/DDBJ whole genome shotgun (WGS) entry which is preliminary data.</text>
</comment>
<reference evidence="2" key="1">
    <citation type="submission" date="2020-05" db="EMBL/GenBank/DDBJ databases">
        <title>Mycena genomes resolve the evolution of fungal bioluminescence.</title>
        <authorList>
            <person name="Tsai I.J."/>
        </authorList>
    </citation>
    <scope>NUCLEOTIDE SEQUENCE</scope>
    <source>
        <strain evidence="2">CCC161011</strain>
    </source>
</reference>
<dbReference type="AlphaFoldDB" id="A0A8H6XEK6"/>
<proteinExistence type="predicted"/>
<dbReference type="EMBL" id="JACAZI010000020">
    <property type="protein sequence ID" value="KAF7339141.1"/>
    <property type="molecule type" value="Genomic_DNA"/>
</dbReference>
<evidence type="ECO:0000313" key="2">
    <source>
        <dbReference type="EMBL" id="KAF7339141.1"/>
    </source>
</evidence>
<evidence type="ECO:0008006" key="4">
    <source>
        <dbReference type="Google" id="ProtNLM"/>
    </source>
</evidence>
<feature type="signal peptide" evidence="1">
    <location>
        <begin position="1"/>
        <end position="22"/>
    </location>
</feature>
<gene>
    <name evidence="2" type="ORF">MVEN_01990800</name>
</gene>
<keyword evidence="3" id="KW-1185">Reference proteome</keyword>
<accession>A0A8H6XEK6</accession>
<feature type="chain" id="PRO_5034898700" description="Cell wall protein" evidence="1">
    <location>
        <begin position="23"/>
        <end position="112"/>
    </location>
</feature>
<dbReference type="Proteomes" id="UP000620124">
    <property type="component" value="Unassembled WGS sequence"/>
</dbReference>
<evidence type="ECO:0000313" key="3">
    <source>
        <dbReference type="Proteomes" id="UP000620124"/>
    </source>
</evidence>
<sequence length="112" mass="10768">MFRSSASFVLALLATSVLTAGAAPVQTQTRALDLATVCQDLTNVEGITTGISNALSTIAGITGSGTTGIAGALNTLEGIVTKIDSVEQTILAACGAINGAGGAAASNATATA</sequence>